<name>A0A2J7RMI5_9NEOP</name>
<proteinExistence type="predicted"/>
<dbReference type="InParanoid" id="A0A2J7RMI5"/>
<dbReference type="EMBL" id="NEVH01002554">
    <property type="protein sequence ID" value="PNF42038.1"/>
    <property type="molecule type" value="Genomic_DNA"/>
</dbReference>
<sequence length="77" mass="8486">KNLYCSPSRIRMIKEDEVVQAGSGVQPISYPMGTGSSFPGVKRPWRETDHSLPNNAEVKNGGAIYNSPIRLHGIVLY</sequence>
<evidence type="ECO:0000313" key="2">
    <source>
        <dbReference type="Proteomes" id="UP000235965"/>
    </source>
</evidence>
<gene>
    <name evidence="1" type="ORF">B7P43_G11604</name>
</gene>
<dbReference type="Proteomes" id="UP000235965">
    <property type="component" value="Unassembled WGS sequence"/>
</dbReference>
<protein>
    <submittedName>
        <fullName evidence="1">Uncharacterized protein</fullName>
    </submittedName>
</protein>
<accession>A0A2J7RMI5</accession>
<keyword evidence="2" id="KW-1185">Reference proteome</keyword>
<dbReference type="AlphaFoldDB" id="A0A2J7RMI5"/>
<organism evidence="1 2">
    <name type="scientific">Cryptotermes secundus</name>
    <dbReference type="NCBI Taxonomy" id="105785"/>
    <lineage>
        <taxon>Eukaryota</taxon>
        <taxon>Metazoa</taxon>
        <taxon>Ecdysozoa</taxon>
        <taxon>Arthropoda</taxon>
        <taxon>Hexapoda</taxon>
        <taxon>Insecta</taxon>
        <taxon>Pterygota</taxon>
        <taxon>Neoptera</taxon>
        <taxon>Polyneoptera</taxon>
        <taxon>Dictyoptera</taxon>
        <taxon>Blattodea</taxon>
        <taxon>Blattoidea</taxon>
        <taxon>Termitoidae</taxon>
        <taxon>Kalotermitidae</taxon>
        <taxon>Cryptotermitinae</taxon>
        <taxon>Cryptotermes</taxon>
    </lineage>
</organism>
<feature type="non-terminal residue" evidence="1">
    <location>
        <position position="1"/>
    </location>
</feature>
<evidence type="ECO:0000313" key="1">
    <source>
        <dbReference type="EMBL" id="PNF42038.1"/>
    </source>
</evidence>
<reference evidence="1 2" key="1">
    <citation type="submission" date="2017-12" db="EMBL/GenBank/DDBJ databases">
        <title>Hemimetabolous genomes reveal molecular basis of termite eusociality.</title>
        <authorList>
            <person name="Harrison M.C."/>
            <person name="Jongepier E."/>
            <person name="Robertson H.M."/>
            <person name="Arning N."/>
            <person name="Bitard-Feildel T."/>
            <person name="Chao H."/>
            <person name="Childers C.P."/>
            <person name="Dinh H."/>
            <person name="Doddapaneni H."/>
            <person name="Dugan S."/>
            <person name="Gowin J."/>
            <person name="Greiner C."/>
            <person name="Han Y."/>
            <person name="Hu H."/>
            <person name="Hughes D.S.T."/>
            <person name="Huylmans A.-K."/>
            <person name="Kemena C."/>
            <person name="Kremer L.P.M."/>
            <person name="Lee S.L."/>
            <person name="Lopez-Ezquerra A."/>
            <person name="Mallet L."/>
            <person name="Monroy-Kuhn J.M."/>
            <person name="Moser A."/>
            <person name="Murali S.C."/>
            <person name="Muzny D.M."/>
            <person name="Otani S."/>
            <person name="Piulachs M.-D."/>
            <person name="Poelchau M."/>
            <person name="Qu J."/>
            <person name="Schaub F."/>
            <person name="Wada-Katsumata A."/>
            <person name="Worley K.C."/>
            <person name="Xie Q."/>
            <person name="Ylla G."/>
            <person name="Poulsen M."/>
            <person name="Gibbs R.A."/>
            <person name="Schal C."/>
            <person name="Richards S."/>
            <person name="Belles X."/>
            <person name="Korb J."/>
            <person name="Bornberg-Bauer E."/>
        </authorList>
    </citation>
    <scope>NUCLEOTIDE SEQUENCE [LARGE SCALE GENOMIC DNA]</scope>
    <source>
        <tissue evidence="1">Whole body</tissue>
    </source>
</reference>
<comment type="caution">
    <text evidence="1">The sequence shown here is derived from an EMBL/GenBank/DDBJ whole genome shotgun (WGS) entry which is preliminary data.</text>
</comment>